<dbReference type="PROSITE" id="PS50110">
    <property type="entry name" value="RESPONSE_REGULATORY"/>
    <property type="match status" value="1"/>
</dbReference>
<dbReference type="InterPro" id="IPR011006">
    <property type="entry name" value="CheY-like_superfamily"/>
</dbReference>
<evidence type="ECO:0000313" key="3">
    <source>
        <dbReference type="EMBL" id="TDQ32351.1"/>
    </source>
</evidence>
<accession>A0A4V3D3Z2</accession>
<dbReference type="Gene3D" id="3.40.50.2300">
    <property type="match status" value="1"/>
</dbReference>
<evidence type="ECO:0000313" key="4">
    <source>
        <dbReference type="Proteomes" id="UP000295468"/>
    </source>
</evidence>
<evidence type="ECO:0000259" key="2">
    <source>
        <dbReference type="PROSITE" id="PS50110"/>
    </source>
</evidence>
<proteinExistence type="predicted"/>
<feature type="modified residue" description="4-aspartylphosphate" evidence="1">
    <location>
        <position position="61"/>
    </location>
</feature>
<dbReference type="SUPFAM" id="SSF52172">
    <property type="entry name" value="CheY-like"/>
    <property type="match status" value="1"/>
</dbReference>
<evidence type="ECO:0000256" key="1">
    <source>
        <dbReference type="PROSITE-ProRule" id="PRU00169"/>
    </source>
</evidence>
<protein>
    <submittedName>
        <fullName evidence="3">Response regulator receiver domain-containing protein</fullName>
    </submittedName>
</protein>
<dbReference type="PANTHER" id="PTHR44520:SF2">
    <property type="entry name" value="RESPONSE REGULATOR RCP1"/>
    <property type="match status" value="1"/>
</dbReference>
<dbReference type="InterPro" id="IPR052893">
    <property type="entry name" value="TCS_response_regulator"/>
</dbReference>
<dbReference type="EMBL" id="SNYI01000001">
    <property type="protein sequence ID" value="TDQ32351.1"/>
    <property type="molecule type" value="Genomic_DNA"/>
</dbReference>
<dbReference type="AlphaFoldDB" id="A0A4V3D3Z2"/>
<dbReference type="RefSeq" id="WP_166636647.1">
    <property type="nucleotide sequence ID" value="NZ_SNYI01000001.1"/>
</dbReference>
<sequence>MNNKPLHIVLADDDDDDRLLFTEALEETSIPATVTTFDNGVDLMAYLINEDEALPDIIFLDLNMPLMNGEECLRDIRNEPSLKRIPIIIYSTSLDLDKVKVLRKRGANYYIQKPAYFHQLKMVLQRSIESVMEEDEKAAQEADFVIK</sequence>
<keyword evidence="4" id="KW-1185">Reference proteome</keyword>
<keyword evidence="1" id="KW-0597">Phosphoprotein</keyword>
<reference evidence="3 4" key="1">
    <citation type="submission" date="2019-03" db="EMBL/GenBank/DDBJ databases">
        <title>Genomic Encyclopedia of Archaeal and Bacterial Type Strains, Phase II (KMG-II): from individual species to whole genera.</title>
        <authorList>
            <person name="Goeker M."/>
        </authorList>
    </citation>
    <scope>NUCLEOTIDE SEQUENCE [LARGE SCALE GENOMIC DNA]</scope>
    <source>
        <strain evidence="3 4">DSM 18435</strain>
    </source>
</reference>
<organism evidence="3 4">
    <name type="scientific">Zeaxanthinibacter enoshimensis</name>
    <dbReference type="NCBI Taxonomy" id="392009"/>
    <lineage>
        <taxon>Bacteria</taxon>
        <taxon>Pseudomonadati</taxon>
        <taxon>Bacteroidota</taxon>
        <taxon>Flavobacteriia</taxon>
        <taxon>Flavobacteriales</taxon>
        <taxon>Flavobacteriaceae</taxon>
        <taxon>Zeaxanthinibacter</taxon>
    </lineage>
</organism>
<dbReference type="Proteomes" id="UP000295468">
    <property type="component" value="Unassembled WGS sequence"/>
</dbReference>
<name>A0A4V3D3Z2_9FLAO</name>
<dbReference type="InterPro" id="IPR001789">
    <property type="entry name" value="Sig_transdc_resp-reg_receiver"/>
</dbReference>
<dbReference type="Pfam" id="PF00072">
    <property type="entry name" value="Response_reg"/>
    <property type="match status" value="1"/>
</dbReference>
<feature type="domain" description="Response regulatory" evidence="2">
    <location>
        <begin position="7"/>
        <end position="128"/>
    </location>
</feature>
<gene>
    <name evidence="3" type="ORF">CLV82_0176</name>
</gene>
<dbReference type="PANTHER" id="PTHR44520">
    <property type="entry name" value="RESPONSE REGULATOR RCP1-RELATED"/>
    <property type="match status" value="1"/>
</dbReference>
<dbReference type="SMART" id="SM00448">
    <property type="entry name" value="REC"/>
    <property type="match status" value="1"/>
</dbReference>
<comment type="caution">
    <text evidence="3">The sequence shown here is derived from an EMBL/GenBank/DDBJ whole genome shotgun (WGS) entry which is preliminary data.</text>
</comment>
<dbReference type="GO" id="GO:0000160">
    <property type="term" value="P:phosphorelay signal transduction system"/>
    <property type="evidence" value="ECO:0007669"/>
    <property type="project" value="InterPro"/>
</dbReference>